<proteinExistence type="predicted"/>
<dbReference type="EMBL" id="JAUHLN010000002">
    <property type="protein sequence ID" value="MDN4073314.1"/>
    <property type="molecule type" value="Genomic_DNA"/>
</dbReference>
<gene>
    <name evidence="1" type="ORF">QYF49_09890</name>
</gene>
<accession>A0ABT8E607</accession>
<evidence type="ECO:0008006" key="3">
    <source>
        <dbReference type="Google" id="ProtNLM"/>
    </source>
</evidence>
<name>A0ABT8E607_9BACL</name>
<evidence type="ECO:0000313" key="2">
    <source>
        <dbReference type="Proteomes" id="UP001168694"/>
    </source>
</evidence>
<evidence type="ECO:0000313" key="1">
    <source>
        <dbReference type="EMBL" id="MDN4073314.1"/>
    </source>
</evidence>
<dbReference type="Proteomes" id="UP001168694">
    <property type="component" value="Unassembled WGS sequence"/>
</dbReference>
<organism evidence="1 2">
    <name type="scientific">Fictibacillus terranigra</name>
    <dbReference type="NCBI Taxonomy" id="3058424"/>
    <lineage>
        <taxon>Bacteria</taxon>
        <taxon>Bacillati</taxon>
        <taxon>Bacillota</taxon>
        <taxon>Bacilli</taxon>
        <taxon>Bacillales</taxon>
        <taxon>Fictibacillaceae</taxon>
        <taxon>Fictibacillus</taxon>
    </lineage>
</organism>
<comment type="caution">
    <text evidence="1">The sequence shown here is derived from an EMBL/GenBank/DDBJ whole genome shotgun (WGS) entry which is preliminary data.</text>
</comment>
<reference evidence="1" key="1">
    <citation type="submission" date="2023-06" db="EMBL/GenBank/DDBJ databases">
        <title>Draft Genome Sequences of Representative Paenibacillus Polymyxa, Bacillus cereus, Fictibacillus sp., and Brevibacillus agri Strains Isolated from Amazonian Dark Earth.</title>
        <authorList>
            <person name="Pellegrinetti T.A."/>
            <person name="Cunha I.C.M."/>
            <person name="Chaves M.G."/>
            <person name="Freitas A.S."/>
            <person name="Silva A.V.R."/>
            <person name="Tsai S.M."/>
            <person name="Mendes L.W."/>
        </authorList>
    </citation>
    <scope>NUCLEOTIDE SEQUENCE</scope>
    <source>
        <strain evidence="1">CENA-BCM004</strain>
    </source>
</reference>
<sequence>MQTTPWNTQELCMNDPFGNRMVFFESIQK</sequence>
<protein>
    <recommendedName>
        <fullName evidence="3">Glyoxalase</fullName>
    </recommendedName>
</protein>
<keyword evidence="2" id="KW-1185">Reference proteome</keyword>